<organism evidence="18 19">
    <name type="scientific">Mizuhopecten yessoensis</name>
    <name type="common">Japanese scallop</name>
    <name type="synonym">Patinopecten yessoensis</name>
    <dbReference type="NCBI Taxonomy" id="6573"/>
    <lineage>
        <taxon>Eukaryota</taxon>
        <taxon>Metazoa</taxon>
        <taxon>Spiralia</taxon>
        <taxon>Lophotrochozoa</taxon>
        <taxon>Mollusca</taxon>
        <taxon>Bivalvia</taxon>
        <taxon>Autobranchia</taxon>
        <taxon>Pteriomorphia</taxon>
        <taxon>Pectinida</taxon>
        <taxon>Pectinoidea</taxon>
        <taxon>Pectinidae</taxon>
        <taxon>Mizuhopecten</taxon>
    </lineage>
</organism>
<dbReference type="InterPro" id="IPR007083">
    <property type="entry name" value="RNA_pol_Rpb1_4"/>
</dbReference>
<dbReference type="Gene3D" id="4.10.860.120">
    <property type="entry name" value="RNA polymerase II, clamp domain"/>
    <property type="match status" value="1"/>
</dbReference>
<dbReference type="GO" id="GO:0003677">
    <property type="term" value="F:DNA binding"/>
    <property type="evidence" value="ECO:0007669"/>
    <property type="project" value="InterPro"/>
</dbReference>
<gene>
    <name evidence="18" type="ORF">KP79_PYT08293</name>
</gene>
<keyword evidence="8" id="KW-0479">Metal-binding</keyword>
<dbReference type="FunFam" id="4.10.860.120:FF:000006">
    <property type="entry name" value="DNA-directed RNA polymerase subunit"/>
    <property type="match status" value="1"/>
</dbReference>
<evidence type="ECO:0000313" key="18">
    <source>
        <dbReference type="EMBL" id="OWF56337.1"/>
    </source>
</evidence>
<evidence type="ECO:0000256" key="13">
    <source>
        <dbReference type="ARBA" id="ARBA00048552"/>
    </source>
</evidence>
<name>A0A210R5H9_MIZYE</name>
<comment type="caution">
    <text evidence="18">The sequence shown here is derived from an EMBL/GenBank/DDBJ whole genome shotgun (WGS) entry which is preliminary data.</text>
</comment>
<evidence type="ECO:0000256" key="3">
    <source>
        <dbReference type="ARBA" id="ARBA00011251"/>
    </source>
</evidence>
<dbReference type="Gene3D" id="1.10.150.390">
    <property type="match status" value="1"/>
</dbReference>
<dbReference type="Pfam" id="PF04998">
    <property type="entry name" value="RNA_pol_Rpb1_5"/>
    <property type="match status" value="1"/>
</dbReference>
<keyword evidence="10" id="KW-0460">Magnesium</keyword>
<dbReference type="InterPro" id="IPR044893">
    <property type="entry name" value="RNA_pol_Rpb1_clamp_domain"/>
</dbReference>
<dbReference type="Pfam" id="PF05000">
    <property type="entry name" value="RNA_pol_Rpb1_4"/>
    <property type="match status" value="1"/>
</dbReference>
<dbReference type="Gene3D" id="2.40.40.20">
    <property type="match status" value="1"/>
</dbReference>
<feature type="compositionally biased region" description="Basic and acidic residues" evidence="16">
    <location>
        <begin position="257"/>
        <end position="268"/>
    </location>
</feature>
<dbReference type="GO" id="GO:0006351">
    <property type="term" value="P:DNA-templated transcription"/>
    <property type="evidence" value="ECO:0007669"/>
    <property type="project" value="InterPro"/>
</dbReference>
<dbReference type="Gene3D" id="1.10.274.100">
    <property type="entry name" value="RNA polymerase Rpb1, domain 3"/>
    <property type="match status" value="1"/>
</dbReference>
<evidence type="ECO:0000259" key="17">
    <source>
        <dbReference type="SMART" id="SM00663"/>
    </source>
</evidence>
<keyword evidence="19" id="KW-1185">Reference proteome</keyword>
<dbReference type="InterPro" id="IPR015699">
    <property type="entry name" value="DNA-dir_RNA_pol1_lsu_N"/>
</dbReference>
<feature type="region of interest" description="Disordered" evidence="16">
    <location>
        <begin position="254"/>
        <end position="291"/>
    </location>
</feature>
<dbReference type="GO" id="GO:0046872">
    <property type="term" value="F:metal ion binding"/>
    <property type="evidence" value="ECO:0007669"/>
    <property type="project" value="UniProtKB-KW"/>
</dbReference>
<feature type="compositionally biased region" description="Acidic residues" evidence="16">
    <location>
        <begin position="1449"/>
        <end position="1481"/>
    </location>
</feature>
<evidence type="ECO:0000256" key="12">
    <source>
        <dbReference type="ARBA" id="ARBA00023242"/>
    </source>
</evidence>
<keyword evidence="7 15" id="KW-0548">Nucleotidyltransferase</keyword>
<sequence length="1724" mass="193521">MLLGIYPITSPPSISMDTDIAEQRLESLDFRFYLQSEIRSLSVKEITNSQTFDSLAHPCSGGLYDSALGPTDRDDVCGTCGQNFVHCPGHMGHIVLPLPVYNPVYFSTLYQVLRGSCFNCHRLTVSTLSTILFVKKMDLLNHGLLAAAGDLEDFVANQTEQFGKNAAAEEVINSNIETKVEAWLAETGKLEEIASVKNVEAFKNSEITNFIRSKLMLTSIACPHCKTKKRPIKQENNVKFLLAGKKAAKQKIAVKKKSMEDTESKKDDEDSLMEMPDMETTLPEEEAEEDQTTVTFDSAEQTYISPSQTHDHLQLLWKKDGVILKYLFHSLAKVVDDSPDIFFLQVIPVPPSRFRPVSLEVCCIRLLVAGCKMLSVTFPGCVVSDCWWQDVKCCLLCFQGVLSQIYGTTLMEKLQSCWIQMQNHANSVLDCELDKLAKEKCPGVKQLLEKKEGLFRKNMMGKRVNYAARSVISPDPCINTNEIGVPEVFAKKLTYAQPVTPWNIQELRQMVINGPNVHPGACFVMNEDGFKTMLSANDKTQREAVAKQLLTPGANPLAYRECKKVYRHLKNGDVMLLNRQPTLHRPSIQAHKARVLPGEKTLRLHYANCKAYNADFDGDEMNAHFPQNELARAEAYTIASTDFQYLVPKDGTPLAGLIQDHMVSGVNLTLRGRFFTRQEYCQLVFSALVDKKGPVKVLPPSIIKPYKLWSGKQVLSTIILNSIPAGKEPLNLTGKSKITEKSWVTSDPMADLPKEVMEEMGESWVIIRGGELLCGVLDKGHYGPTCYGLIHCSYELYGGEIAGRLLTYFGRLFTNFLQMIRGFTLGVEDILVTTPADKKRQQAIVESTQFGDDSAKEALTLDSETDAKAMLKALKKAHFSPDDVELQMLDQSTKTRTDNTQNAIVKACMPKGLEKLFPQNNLQLMVQSGAKGSSVNCMQISCLLGQIELEGRRPRPMLSGKTLPSFMAYDTSPRAGGFVSGRFLTGIRPQEYFFHCMAGREGLIDTAVKTSRSGYLQRCLIKHLEGVYVNYDLTVRDSDGSVVQFYYGEDGLDILKTGFITPKMYPFLLENRSIVTAVSAPNNKDQTQVSDKGVRKWTKKIMKWRKHAKKKRSTSQRGSGFLNFCKRSKFPGSEDNRIEKNGRTFGACLMCNEWRALDDKAKKKYTKYTGGCPDPATAIYFPYEQGGVIPEKFESILKNFSSNELKKVVKDGSIGPAEFNTMMKQKLMKSLAEPGESVGALCAQSIGEPSTQMTLNTFHFAGRGEMNVTLGIPRLREILMVASANIKTPAMDIPVYPDPQARQTAKTIQTLFNKVTLAEVLEDISITEYTIVKGRTLAQRKRVFEIRFKFLPYRLYRERLGVTPASILTFIENTYIKRIIALIKRKMNDGTKRSRVLTSGRLLKKTVTEEDTSKVDDTGDQQADSDLEDMAGDSNAVADKEKKRHEEEKEYDEDVIEEDAKDEELEEQVTMDEESDEETNFNIEDDMGSEEAAEGHQNKPKMTAAMRINTVLKSMNVAEYKFDQKRQEWCQVKLQFGIQHSKVDVLSMLETDAKTAIVHQITGINKCFLTEQMGKEKRELHLKTEGINIQELYKYADILDMSQLYTNDIHAMAGTYGIEAASRVIVKEIQNVFGAYGIEVDYRHLCLLADYMTFEGSYKPFNRKAMETSTSPLQKMSFETTMHFLVKASIHGTKDNLRNPSSQLVAGRLVSCGTGIVDVLQPFS</sequence>
<dbReference type="Pfam" id="PF04983">
    <property type="entry name" value="RNA_pol_Rpb1_3"/>
    <property type="match status" value="1"/>
</dbReference>
<feature type="region of interest" description="Disordered" evidence="16">
    <location>
        <begin position="1407"/>
        <end position="1481"/>
    </location>
</feature>
<dbReference type="InterPro" id="IPR038120">
    <property type="entry name" value="Rpb1_funnel_sf"/>
</dbReference>
<evidence type="ECO:0000256" key="6">
    <source>
        <dbReference type="ARBA" id="ARBA00022679"/>
    </source>
</evidence>
<accession>A0A210R5H9</accession>
<dbReference type="CDD" id="cd02735">
    <property type="entry name" value="RNAP_I_Rpa1_C"/>
    <property type="match status" value="1"/>
</dbReference>
<dbReference type="Pfam" id="PF00623">
    <property type="entry name" value="RNA_pol_Rpb1_2"/>
    <property type="match status" value="1"/>
</dbReference>
<dbReference type="InterPro" id="IPR007080">
    <property type="entry name" value="RNA_pol_Rpb1_1"/>
</dbReference>
<dbReference type="FunFam" id="1.10.274.100:FF:000012">
    <property type="entry name" value="DNA-directed RNA polymerase subunit"/>
    <property type="match status" value="1"/>
</dbReference>
<evidence type="ECO:0000256" key="5">
    <source>
        <dbReference type="ARBA" id="ARBA00022553"/>
    </source>
</evidence>
<dbReference type="PANTHER" id="PTHR19376">
    <property type="entry name" value="DNA-DIRECTED RNA POLYMERASE"/>
    <property type="match status" value="1"/>
</dbReference>
<dbReference type="GO" id="GO:0005736">
    <property type="term" value="C:RNA polymerase I complex"/>
    <property type="evidence" value="ECO:0007669"/>
    <property type="project" value="TreeGrafter"/>
</dbReference>
<dbReference type="SMART" id="SM00663">
    <property type="entry name" value="RPOLA_N"/>
    <property type="match status" value="1"/>
</dbReference>
<proteinExistence type="inferred from homology"/>
<evidence type="ECO:0000256" key="11">
    <source>
        <dbReference type="ARBA" id="ARBA00023163"/>
    </source>
</evidence>
<evidence type="ECO:0000256" key="14">
    <source>
        <dbReference type="ARBA" id="ARBA00053996"/>
    </source>
</evidence>
<evidence type="ECO:0000256" key="1">
    <source>
        <dbReference type="ARBA" id="ARBA00004604"/>
    </source>
</evidence>
<comment type="function">
    <text evidence="14">DNA-dependent RNA polymerase catalyzes the transcription of DNA into RNA using the four ribonucleoside triphosphates as substrates. Largest and catalytic core component of RNA polymerase I which synthesizes ribosomal RNA precursors. Forms the polymerase active center together with the second largest subunit. A single stranded DNA template strand of the promoter is positioned within the central active site cleft of Pol I. A bridging helix emanates from RPA1 and crosses the cleft near the catalytic site and is thought to promote translocation of Pol I by acting as a ratchet that moves the RNA-DNA hybrid through the active site by switching from straight to bent conformations at each step of nucleotide addition.</text>
</comment>
<keyword evidence="11 15" id="KW-0804">Transcription</keyword>
<protein>
    <recommendedName>
        <fullName evidence="15">DNA-directed RNA polymerase subunit</fullName>
        <ecNumber evidence="15">2.7.7.6</ecNumber>
    </recommendedName>
</protein>
<reference evidence="18 19" key="1">
    <citation type="journal article" date="2017" name="Nat. Ecol. Evol.">
        <title>Scallop genome provides insights into evolution of bilaterian karyotype and development.</title>
        <authorList>
            <person name="Wang S."/>
            <person name="Zhang J."/>
            <person name="Jiao W."/>
            <person name="Li J."/>
            <person name="Xun X."/>
            <person name="Sun Y."/>
            <person name="Guo X."/>
            <person name="Huan P."/>
            <person name="Dong B."/>
            <person name="Zhang L."/>
            <person name="Hu X."/>
            <person name="Sun X."/>
            <person name="Wang J."/>
            <person name="Zhao C."/>
            <person name="Wang Y."/>
            <person name="Wang D."/>
            <person name="Huang X."/>
            <person name="Wang R."/>
            <person name="Lv J."/>
            <person name="Li Y."/>
            <person name="Zhang Z."/>
            <person name="Liu B."/>
            <person name="Lu W."/>
            <person name="Hui Y."/>
            <person name="Liang J."/>
            <person name="Zhou Z."/>
            <person name="Hou R."/>
            <person name="Li X."/>
            <person name="Liu Y."/>
            <person name="Li H."/>
            <person name="Ning X."/>
            <person name="Lin Y."/>
            <person name="Zhao L."/>
            <person name="Xing Q."/>
            <person name="Dou J."/>
            <person name="Li Y."/>
            <person name="Mao J."/>
            <person name="Guo H."/>
            <person name="Dou H."/>
            <person name="Li T."/>
            <person name="Mu C."/>
            <person name="Jiang W."/>
            <person name="Fu Q."/>
            <person name="Fu X."/>
            <person name="Miao Y."/>
            <person name="Liu J."/>
            <person name="Yu Q."/>
            <person name="Li R."/>
            <person name="Liao H."/>
            <person name="Li X."/>
            <person name="Kong Y."/>
            <person name="Jiang Z."/>
            <person name="Chourrout D."/>
            <person name="Li R."/>
            <person name="Bao Z."/>
        </authorList>
    </citation>
    <scope>NUCLEOTIDE SEQUENCE [LARGE SCALE GENOMIC DNA]</scope>
    <source>
        <strain evidence="18 19">PY_sf001</strain>
    </source>
</reference>
<keyword evidence="9" id="KW-0862">Zinc</keyword>
<dbReference type="EMBL" id="NEDP02000216">
    <property type="protein sequence ID" value="OWF56337.1"/>
    <property type="molecule type" value="Genomic_DNA"/>
</dbReference>
<dbReference type="Gene3D" id="3.30.70.2850">
    <property type="match status" value="1"/>
</dbReference>
<dbReference type="SUPFAM" id="SSF64484">
    <property type="entry name" value="beta and beta-prime subunits of DNA dependent RNA-polymerase"/>
    <property type="match status" value="1"/>
</dbReference>
<evidence type="ECO:0000256" key="4">
    <source>
        <dbReference type="ARBA" id="ARBA00022478"/>
    </source>
</evidence>
<dbReference type="InterPro" id="IPR047107">
    <property type="entry name" value="DNA-dir_RNA_pol1_lsu_C"/>
</dbReference>
<keyword evidence="5" id="KW-0597">Phosphoprotein</keyword>
<evidence type="ECO:0000256" key="2">
    <source>
        <dbReference type="ARBA" id="ARBA00006460"/>
    </source>
</evidence>
<dbReference type="Gene3D" id="3.30.1490.180">
    <property type="entry name" value="RNA polymerase ii"/>
    <property type="match status" value="1"/>
</dbReference>
<evidence type="ECO:0000256" key="10">
    <source>
        <dbReference type="ARBA" id="ARBA00022842"/>
    </source>
</evidence>
<keyword evidence="6 15" id="KW-0808">Transferase</keyword>
<comment type="subcellular location">
    <subcellularLocation>
        <location evidence="1">Nucleus</location>
        <location evidence="1">Nucleolus</location>
    </subcellularLocation>
</comment>
<comment type="similarity">
    <text evidence="2 15">Belongs to the RNA polymerase beta' chain family.</text>
</comment>
<dbReference type="FunFam" id="3.30.1490.180:FF:000003">
    <property type="entry name" value="DNA-directed RNA polymerase subunit"/>
    <property type="match status" value="1"/>
</dbReference>
<dbReference type="Proteomes" id="UP000242188">
    <property type="component" value="Unassembled WGS sequence"/>
</dbReference>
<dbReference type="Gene3D" id="1.10.132.30">
    <property type="match status" value="1"/>
</dbReference>
<dbReference type="GO" id="GO:0003899">
    <property type="term" value="F:DNA-directed RNA polymerase activity"/>
    <property type="evidence" value="ECO:0007669"/>
    <property type="project" value="UniProtKB-EC"/>
</dbReference>
<evidence type="ECO:0000256" key="16">
    <source>
        <dbReference type="SAM" id="MobiDB-lite"/>
    </source>
</evidence>
<feature type="compositionally biased region" description="Basic and acidic residues" evidence="16">
    <location>
        <begin position="1438"/>
        <end position="1448"/>
    </location>
</feature>
<dbReference type="PANTHER" id="PTHR19376:SF11">
    <property type="entry name" value="DNA-DIRECTED RNA POLYMERASE I SUBUNIT RPA1"/>
    <property type="match status" value="1"/>
</dbReference>
<comment type="subunit">
    <text evidence="3">Component of the RNA polymerase I (Pol I) complex consisting of at least 13 subunits.</text>
</comment>
<dbReference type="InterPro" id="IPR007066">
    <property type="entry name" value="RNA_pol_Rpb1_3"/>
</dbReference>
<evidence type="ECO:0000256" key="9">
    <source>
        <dbReference type="ARBA" id="ARBA00022833"/>
    </source>
</evidence>
<dbReference type="FunFam" id="2.40.40.20:FF:000019">
    <property type="entry name" value="DNA-directed RNA polymerase II subunit RPB1"/>
    <property type="match status" value="1"/>
</dbReference>
<dbReference type="Pfam" id="PF04997">
    <property type="entry name" value="RNA_pol_Rpb1_1"/>
    <property type="match status" value="1"/>
</dbReference>
<feature type="domain" description="RNA polymerase N-terminal" evidence="17">
    <location>
        <begin position="340"/>
        <end position="669"/>
    </location>
</feature>
<dbReference type="InterPro" id="IPR007081">
    <property type="entry name" value="RNA_pol_Rpb1_5"/>
</dbReference>
<dbReference type="OrthoDB" id="270392at2759"/>
<dbReference type="InterPro" id="IPR045867">
    <property type="entry name" value="DNA-dir_RpoC_beta_prime"/>
</dbReference>
<keyword evidence="4 15" id="KW-0240">DNA-directed RNA polymerase</keyword>
<feature type="compositionally biased region" description="Acidic residues" evidence="16">
    <location>
        <begin position="282"/>
        <end position="291"/>
    </location>
</feature>
<dbReference type="InterPro" id="IPR006592">
    <property type="entry name" value="RNA_pol_N"/>
</dbReference>
<evidence type="ECO:0000256" key="7">
    <source>
        <dbReference type="ARBA" id="ARBA00022695"/>
    </source>
</evidence>
<dbReference type="EC" id="2.7.7.6" evidence="15"/>
<keyword evidence="12" id="KW-0539">Nucleus</keyword>
<feature type="compositionally biased region" description="Basic and acidic residues" evidence="16">
    <location>
        <begin position="1407"/>
        <end position="1417"/>
    </location>
</feature>
<evidence type="ECO:0000256" key="8">
    <source>
        <dbReference type="ARBA" id="ARBA00022723"/>
    </source>
</evidence>
<evidence type="ECO:0000256" key="15">
    <source>
        <dbReference type="RuleBase" id="RU004279"/>
    </source>
</evidence>
<evidence type="ECO:0000313" key="19">
    <source>
        <dbReference type="Proteomes" id="UP000242188"/>
    </source>
</evidence>
<dbReference type="InterPro" id="IPR042102">
    <property type="entry name" value="RNA_pol_Rpb1_3_sf"/>
</dbReference>
<dbReference type="CDD" id="cd01435">
    <property type="entry name" value="RNAP_I_RPA1_N"/>
    <property type="match status" value="1"/>
</dbReference>
<dbReference type="Gene3D" id="6.10.250.2940">
    <property type="match status" value="1"/>
</dbReference>
<comment type="catalytic activity">
    <reaction evidence="13 15">
        <text>RNA(n) + a ribonucleoside 5'-triphosphate = RNA(n+1) + diphosphate</text>
        <dbReference type="Rhea" id="RHEA:21248"/>
        <dbReference type="Rhea" id="RHEA-COMP:14527"/>
        <dbReference type="Rhea" id="RHEA-COMP:17342"/>
        <dbReference type="ChEBI" id="CHEBI:33019"/>
        <dbReference type="ChEBI" id="CHEBI:61557"/>
        <dbReference type="ChEBI" id="CHEBI:140395"/>
        <dbReference type="EC" id="2.7.7.6"/>
    </reaction>
</comment>
<dbReference type="STRING" id="6573.A0A210R5H9"/>
<dbReference type="Gene3D" id="1.10.357.120">
    <property type="match status" value="1"/>
</dbReference>
<dbReference type="InterPro" id="IPR000722">
    <property type="entry name" value="RNA_pol_asu"/>
</dbReference>